<dbReference type="PANTHER" id="PTHR22726">
    <property type="entry name" value="METALLOENDOPEPTIDASE OMA1"/>
    <property type="match status" value="1"/>
</dbReference>
<dbReference type="Pfam" id="PF13431">
    <property type="entry name" value="TPR_17"/>
    <property type="match status" value="1"/>
</dbReference>
<dbReference type="InterPro" id="IPR001915">
    <property type="entry name" value="Peptidase_M48"/>
</dbReference>
<comment type="cofactor">
    <cofactor evidence="1">
        <name>Zn(2+)</name>
        <dbReference type="ChEBI" id="CHEBI:29105"/>
    </cofactor>
</comment>
<keyword evidence="2 9" id="KW-0645">Protease</keyword>
<dbReference type="GO" id="GO:0016020">
    <property type="term" value="C:membrane"/>
    <property type="evidence" value="ECO:0007669"/>
    <property type="project" value="TreeGrafter"/>
</dbReference>
<evidence type="ECO:0000256" key="6">
    <source>
        <dbReference type="ARBA" id="ARBA00023049"/>
    </source>
</evidence>
<dbReference type="InterPro" id="IPR011990">
    <property type="entry name" value="TPR-like_helical_dom_sf"/>
</dbReference>
<organism evidence="9 10">
    <name type="scientific">Candidatus Phycosocius bacilliformis</name>
    <dbReference type="NCBI Taxonomy" id="1445552"/>
    <lineage>
        <taxon>Bacteria</taxon>
        <taxon>Pseudomonadati</taxon>
        <taxon>Pseudomonadota</taxon>
        <taxon>Alphaproteobacteria</taxon>
        <taxon>Caulobacterales</taxon>
        <taxon>Caulobacterales incertae sedis</taxon>
        <taxon>Candidatus Phycosocius</taxon>
    </lineage>
</organism>
<dbReference type="GO" id="GO:0046872">
    <property type="term" value="F:metal ion binding"/>
    <property type="evidence" value="ECO:0007669"/>
    <property type="project" value="UniProtKB-KW"/>
</dbReference>
<dbReference type="InterPro" id="IPR019734">
    <property type="entry name" value="TPR_rpt"/>
</dbReference>
<evidence type="ECO:0000256" key="5">
    <source>
        <dbReference type="ARBA" id="ARBA00022833"/>
    </source>
</evidence>
<evidence type="ECO:0000256" key="7">
    <source>
        <dbReference type="PROSITE-ProRule" id="PRU00339"/>
    </source>
</evidence>
<feature type="domain" description="Peptidase M48" evidence="8">
    <location>
        <begin position="56"/>
        <end position="244"/>
    </location>
</feature>
<dbReference type="InterPro" id="IPR051156">
    <property type="entry name" value="Mito/Outer_Membr_Metalloprot"/>
</dbReference>
<comment type="caution">
    <text evidence="9">The sequence shown here is derived from an EMBL/GenBank/DDBJ whole genome shotgun (WGS) entry which is preliminary data.</text>
</comment>
<gene>
    <name evidence="9" type="primary">bepA_5</name>
    <name evidence="9" type="ORF">PbB2_02024</name>
</gene>
<dbReference type="RefSeq" id="WP_238164963.1">
    <property type="nucleotide sequence ID" value="NZ_BFBR01000006.1"/>
</dbReference>
<keyword evidence="5" id="KW-0862">Zinc</keyword>
<dbReference type="Pfam" id="PF01435">
    <property type="entry name" value="Peptidase_M48"/>
    <property type="match status" value="1"/>
</dbReference>
<evidence type="ECO:0000256" key="2">
    <source>
        <dbReference type="ARBA" id="ARBA00022670"/>
    </source>
</evidence>
<evidence type="ECO:0000256" key="4">
    <source>
        <dbReference type="ARBA" id="ARBA00022801"/>
    </source>
</evidence>
<keyword evidence="4" id="KW-0378">Hydrolase</keyword>
<name>A0A2P2EBB6_9PROT</name>
<dbReference type="PANTHER" id="PTHR22726:SF1">
    <property type="entry name" value="METALLOENDOPEPTIDASE OMA1, MITOCHONDRIAL"/>
    <property type="match status" value="1"/>
</dbReference>
<keyword evidence="3" id="KW-0479">Metal-binding</keyword>
<protein>
    <submittedName>
        <fullName evidence="9">Beta-barrel assembly-enhancing protease</fullName>
    </submittedName>
</protein>
<evidence type="ECO:0000313" key="9">
    <source>
        <dbReference type="EMBL" id="GBF58344.1"/>
    </source>
</evidence>
<dbReference type="AlphaFoldDB" id="A0A2P2EBB6"/>
<keyword evidence="7" id="KW-0802">TPR repeat</keyword>
<evidence type="ECO:0000259" key="8">
    <source>
        <dbReference type="Pfam" id="PF01435"/>
    </source>
</evidence>
<reference evidence="9 10" key="1">
    <citation type="journal article" date="2018" name="Genome Announc.">
        <title>Draft Genome Sequence of "Candidatus Phycosocius bacilliformis," an Alphaproteobacterial Ectosymbiont of the Hydrocarbon-Producing Green Alga Botryococcus braunii.</title>
        <authorList>
            <person name="Tanabe Y."/>
            <person name="Yamaguchi H."/>
            <person name="Watanabe M.M."/>
        </authorList>
    </citation>
    <scope>NUCLEOTIDE SEQUENCE [LARGE SCALE GENOMIC DNA]</scope>
    <source>
        <strain evidence="9 10">BOTRYCO-2</strain>
    </source>
</reference>
<proteinExistence type="predicted"/>
<dbReference type="EMBL" id="BFBR01000006">
    <property type="protein sequence ID" value="GBF58344.1"/>
    <property type="molecule type" value="Genomic_DNA"/>
</dbReference>
<dbReference type="Gene3D" id="1.25.40.10">
    <property type="entry name" value="Tetratricopeptide repeat domain"/>
    <property type="match status" value="1"/>
</dbReference>
<dbReference type="Gene3D" id="3.30.2010.10">
    <property type="entry name" value="Metalloproteases ('zincins'), catalytic domain"/>
    <property type="match status" value="1"/>
</dbReference>
<evidence type="ECO:0000256" key="1">
    <source>
        <dbReference type="ARBA" id="ARBA00001947"/>
    </source>
</evidence>
<dbReference type="GO" id="GO:0051603">
    <property type="term" value="P:proteolysis involved in protein catabolic process"/>
    <property type="evidence" value="ECO:0007669"/>
    <property type="project" value="TreeGrafter"/>
</dbReference>
<feature type="repeat" description="TPR" evidence="7">
    <location>
        <begin position="325"/>
        <end position="358"/>
    </location>
</feature>
<evidence type="ECO:0000256" key="3">
    <source>
        <dbReference type="ARBA" id="ARBA00022723"/>
    </source>
</evidence>
<dbReference type="PROSITE" id="PS50005">
    <property type="entry name" value="TPR"/>
    <property type="match status" value="1"/>
</dbReference>
<keyword evidence="10" id="KW-1185">Reference proteome</keyword>
<keyword evidence="6" id="KW-0482">Metalloprotease</keyword>
<dbReference type="Proteomes" id="UP000245086">
    <property type="component" value="Unassembled WGS sequence"/>
</dbReference>
<evidence type="ECO:0000313" key="10">
    <source>
        <dbReference type="Proteomes" id="UP000245086"/>
    </source>
</evidence>
<dbReference type="GO" id="GO:0004222">
    <property type="term" value="F:metalloendopeptidase activity"/>
    <property type="evidence" value="ECO:0007669"/>
    <property type="project" value="InterPro"/>
</dbReference>
<sequence>MTKLKETPAATRFITRAGKPAMSLSRLAWQVGLAAALALGSLPAQAQSLVRDAEIERTLRDYSDPIFAAAGLVPNDVRIYIVGDKTLNAFVTNGQNVFIHTGLILETETPNQLKGVIAHETGHISGGHLARSDANIREAMRPAYVTIALGLLAIAAGAPDAGAALLASSQQFAMLSFFTFTRVQESSADQAAVTFLEKTGQSGRGLVEFFEKFRYNEILADARRDPYFRSHPLSGDRIQALQNRVNEQVNRDKRDTPEDIDRLKMMQAKIQAFLYTPARTFLKYPQSDQSIYARYARAVAAFRAPDLTTAVRETEKLIAEQPNNPFFHELLGQIYYENGKAEASIEPNRRAVNLAPNEALLHIGLARSLLATERADLRGEAETSLRTALRLEPNNAFAWNQLAVVADRNGQVGLARLATAEEAYNLGDLARANRFSDLAMRNLVRATPEWRRAFDISTITREAGIRAGRRPGENRPLTYLPEAGLSMQAVTSTAPNRLSGPFLMRKVDIADPESAHSHDHTHANH</sequence>
<dbReference type="SUPFAM" id="SSF48452">
    <property type="entry name" value="TPR-like"/>
    <property type="match status" value="1"/>
</dbReference>
<dbReference type="CDD" id="cd07324">
    <property type="entry name" value="M48C_Oma1-like"/>
    <property type="match status" value="1"/>
</dbReference>
<accession>A0A2P2EBB6</accession>